<keyword evidence="5" id="KW-0325">Glycoprotein</keyword>
<dbReference type="Gene3D" id="2.120.10.30">
    <property type="entry name" value="TolB, C-terminal domain"/>
    <property type="match status" value="1"/>
</dbReference>
<feature type="repeat" description="LDL-receptor class B" evidence="6">
    <location>
        <begin position="111"/>
        <end position="154"/>
    </location>
</feature>
<dbReference type="Proteomes" id="UP000265120">
    <property type="component" value="Chromosome 8"/>
</dbReference>
<evidence type="ECO:0000256" key="1">
    <source>
        <dbReference type="ARBA" id="ARBA00022536"/>
    </source>
</evidence>
<dbReference type="FunFam" id="2.120.10.30:FF:000241">
    <property type="entry name" value="Low-density lipoprotein receptor-related protein 6"/>
    <property type="match status" value="1"/>
</dbReference>
<evidence type="ECO:0000256" key="3">
    <source>
        <dbReference type="ARBA" id="ARBA00022737"/>
    </source>
</evidence>
<keyword evidence="8" id="KW-1185">Reference proteome</keyword>
<dbReference type="SUPFAM" id="SSF63825">
    <property type="entry name" value="YWTD domain"/>
    <property type="match status" value="1"/>
</dbReference>
<keyword evidence="1" id="KW-0245">EGF-like domain</keyword>
<evidence type="ECO:0000313" key="8">
    <source>
        <dbReference type="Proteomes" id="UP000265120"/>
    </source>
</evidence>
<dbReference type="Ensembl" id="ENSCSET00000010080.1">
    <property type="protein sequence ID" value="ENSCSEP00000009961.1"/>
    <property type="gene ID" value="ENSCSEG00000006332.1"/>
</dbReference>
<dbReference type="AlphaFoldDB" id="A0A3P8V9P1"/>
<evidence type="ECO:0000256" key="5">
    <source>
        <dbReference type="ARBA" id="ARBA00023180"/>
    </source>
</evidence>
<dbReference type="PANTHER" id="PTHR46513">
    <property type="entry name" value="VITELLOGENIN RECEPTOR-LIKE PROTEIN-RELATED-RELATED"/>
    <property type="match status" value="1"/>
</dbReference>
<name>A0A3P8V9P1_CYNSE</name>
<dbReference type="PANTHER" id="PTHR46513:SF13">
    <property type="entry name" value="EGF-LIKE DOMAIN-CONTAINING PROTEIN"/>
    <property type="match status" value="1"/>
</dbReference>
<evidence type="ECO:0000256" key="6">
    <source>
        <dbReference type="PROSITE-ProRule" id="PRU00461"/>
    </source>
</evidence>
<reference evidence="7" key="2">
    <citation type="submission" date="2025-08" db="UniProtKB">
        <authorList>
            <consortium name="Ensembl"/>
        </authorList>
    </citation>
    <scope>IDENTIFICATION</scope>
</reference>
<organism evidence="7 8">
    <name type="scientific">Cynoglossus semilaevis</name>
    <name type="common">Tongue sole</name>
    <dbReference type="NCBI Taxonomy" id="244447"/>
    <lineage>
        <taxon>Eukaryota</taxon>
        <taxon>Metazoa</taxon>
        <taxon>Chordata</taxon>
        <taxon>Craniata</taxon>
        <taxon>Vertebrata</taxon>
        <taxon>Euteleostomi</taxon>
        <taxon>Actinopterygii</taxon>
        <taxon>Neopterygii</taxon>
        <taxon>Teleostei</taxon>
        <taxon>Neoteleostei</taxon>
        <taxon>Acanthomorphata</taxon>
        <taxon>Carangaria</taxon>
        <taxon>Pleuronectiformes</taxon>
        <taxon>Pleuronectoidei</taxon>
        <taxon>Cynoglossidae</taxon>
        <taxon>Cynoglossinae</taxon>
        <taxon>Cynoglossus</taxon>
    </lineage>
</organism>
<dbReference type="InterPro" id="IPR000033">
    <property type="entry name" value="LDLR_classB_rpt"/>
</dbReference>
<reference evidence="7 8" key="1">
    <citation type="journal article" date="2014" name="Nat. Genet.">
        <title>Whole-genome sequence of a flatfish provides insights into ZW sex chromosome evolution and adaptation to a benthic lifestyle.</title>
        <authorList>
            <person name="Chen S."/>
            <person name="Zhang G."/>
            <person name="Shao C."/>
            <person name="Huang Q."/>
            <person name="Liu G."/>
            <person name="Zhang P."/>
            <person name="Song W."/>
            <person name="An N."/>
            <person name="Chalopin D."/>
            <person name="Volff J.N."/>
            <person name="Hong Y."/>
            <person name="Li Q."/>
            <person name="Sha Z."/>
            <person name="Zhou H."/>
            <person name="Xie M."/>
            <person name="Yu Q."/>
            <person name="Liu Y."/>
            <person name="Xiang H."/>
            <person name="Wang N."/>
            <person name="Wu K."/>
            <person name="Yang C."/>
            <person name="Zhou Q."/>
            <person name="Liao X."/>
            <person name="Yang L."/>
            <person name="Hu Q."/>
            <person name="Zhang J."/>
            <person name="Meng L."/>
            <person name="Jin L."/>
            <person name="Tian Y."/>
            <person name="Lian J."/>
            <person name="Yang J."/>
            <person name="Miao G."/>
            <person name="Liu S."/>
            <person name="Liang Z."/>
            <person name="Yan F."/>
            <person name="Li Y."/>
            <person name="Sun B."/>
            <person name="Zhang H."/>
            <person name="Zhang J."/>
            <person name="Zhu Y."/>
            <person name="Du M."/>
            <person name="Zhao Y."/>
            <person name="Schartl M."/>
            <person name="Tang Q."/>
            <person name="Wang J."/>
        </authorList>
    </citation>
    <scope>NUCLEOTIDE SEQUENCE</scope>
</reference>
<sequence length="264" mass="30494">LHQPGSDHTALLFNHLYFDRVTSKIYWADASQKKIWSANQNGTDKVQVFSTGLMAPESIAVDWVGRNLYWTDSVMENIEVSTLDGQFRKILLSKNVTSPRGLVLDPRNYTYLMFWSDWGQNPRIERSFMDGSGRQVIVTSKVYWPNGLALDYTTRRLYFADAYLKYIDYCDYDGRNRHQVLASDMVRWVCSRSVVPPVVHLDYEVIERVDKDTGANMVVMRSSMSGLRALKVHARDREDALLGRCVIVCSVFYHYTSKYCPQTL</sequence>
<keyword evidence="4" id="KW-1015">Disulfide bond</keyword>
<dbReference type="PROSITE" id="PS51120">
    <property type="entry name" value="LDLRB"/>
    <property type="match status" value="3"/>
</dbReference>
<dbReference type="InterPro" id="IPR011042">
    <property type="entry name" value="6-blade_b-propeller_TolB-like"/>
</dbReference>
<proteinExistence type="predicted"/>
<feature type="repeat" description="LDL-receptor class B" evidence="6">
    <location>
        <begin position="66"/>
        <end position="108"/>
    </location>
</feature>
<evidence type="ECO:0000256" key="4">
    <source>
        <dbReference type="ARBA" id="ARBA00023157"/>
    </source>
</evidence>
<keyword evidence="2" id="KW-0732">Signal</keyword>
<accession>A0A3P8V9P1</accession>
<dbReference type="GeneTree" id="ENSGT00940000165769"/>
<feature type="repeat" description="LDL-receptor class B" evidence="6">
    <location>
        <begin position="23"/>
        <end position="65"/>
    </location>
</feature>
<keyword evidence="3" id="KW-0677">Repeat</keyword>
<dbReference type="Pfam" id="PF00058">
    <property type="entry name" value="Ldl_recept_b"/>
    <property type="match status" value="3"/>
</dbReference>
<dbReference type="SMART" id="SM00135">
    <property type="entry name" value="LY"/>
    <property type="match status" value="4"/>
</dbReference>
<protein>
    <submittedName>
        <fullName evidence="7">Low density lipoprotein receptor-related protein 2b</fullName>
    </submittedName>
</protein>
<evidence type="ECO:0000256" key="2">
    <source>
        <dbReference type="ARBA" id="ARBA00022729"/>
    </source>
</evidence>
<reference evidence="7" key="3">
    <citation type="submission" date="2025-09" db="UniProtKB">
        <authorList>
            <consortium name="Ensembl"/>
        </authorList>
    </citation>
    <scope>IDENTIFICATION</scope>
</reference>
<dbReference type="InterPro" id="IPR050778">
    <property type="entry name" value="Cueball_EGF_LRP_Nidogen"/>
</dbReference>
<evidence type="ECO:0000313" key="7">
    <source>
        <dbReference type="Ensembl" id="ENSCSEP00000009961.1"/>
    </source>
</evidence>